<accession>A0ABU3T179</accession>
<dbReference type="Gene3D" id="3.40.630.30">
    <property type="match status" value="1"/>
</dbReference>
<reference evidence="1 2" key="1">
    <citation type="submission" date="2023-10" db="EMBL/GenBank/DDBJ databases">
        <title>Glaciecola aquimarina strain GGW-M5 nov., isolated from a coastal seawater.</title>
        <authorList>
            <person name="Bayburt H."/>
            <person name="Kim J.M."/>
            <person name="Choi B.J."/>
            <person name="Jeon C.O."/>
        </authorList>
    </citation>
    <scope>NUCLEOTIDE SEQUENCE [LARGE SCALE GENOMIC DNA]</scope>
    <source>
        <strain evidence="1 2">KCTC 32108</strain>
    </source>
</reference>
<organism evidence="1 2">
    <name type="scientific">Paraglaciecola aquimarina</name>
    <dbReference type="NCBI Taxonomy" id="1235557"/>
    <lineage>
        <taxon>Bacteria</taxon>
        <taxon>Pseudomonadati</taxon>
        <taxon>Pseudomonadota</taxon>
        <taxon>Gammaproteobacteria</taxon>
        <taxon>Alteromonadales</taxon>
        <taxon>Alteromonadaceae</taxon>
        <taxon>Paraglaciecola</taxon>
    </lineage>
</organism>
<proteinExistence type="predicted"/>
<keyword evidence="2" id="KW-1185">Reference proteome</keyword>
<evidence type="ECO:0000313" key="1">
    <source>
        <dbReference type="EMBL" id="MDU0356029.1"/>
    </source>
</evidence>
<dbReference type="RefSeq" id="WP_316027538.1">
    <property type="nucleotide sequence ID" value="NZ_JAWDIO010000002.1"/>
</dbReference>
<evidence type="ECO:0008006" key="3">
    <source>
        <dbReference type="Google" id="ProtNLM"/>
    </source>
</evidence>
<protein>
    <recommendedName>
        <fullName evidence="3">GCN5-related N-acetyltransferase</fullName>
    </recommendedName>
</protein>
<comment type="caution">
    <text evidence="1">The sequence shown here is derived from an EMBL/GenBank/DDBJ whole genome shotgun (WGS) entry which is preliminary data.</text>
</comment>
<dbReference type="EMBL" id="JAWDIO010000002">
    <property type="protein sequence ID" value="MDU0356029.1"/>
    <property type="molecule type" value="Genomic_DNA"/>
</dbReference>
<dbReference type="InterPro" id="IPR016181">
    <property type="entry name" value="Acyl_CoA_acyltransferase"/>
</dbReference>
<name>A0ABU3T179_9ALTE</name>
<gene>
    <name evidence="1" type="ORF">RS130_20965</name>
</gene>
<evidence type="ECO:0000313" key="2">
    <source>
        <dbReference type="Proteomes" id="UP001247805"/>
    </source>
</evidence>
<dbReference type="Proteomes" id="UP001247805">
    <property type="component" value="Unassembled WGS sequence"/>
</dbReference>
<sequence>MQIEVIQADYHNPKHASDLTQLLNAYANDPMGGGQPLAHTTQTHLIAELAKRSHVFSIICYVDQQPAGIVNCVEGFSTFACKPLINIHDLAVSQEFRG</sequence>
<dbReference type="SUPFAM" id="SSF55729">
    <property type="entry name" value="Acyl-CoA N-acyltransferases (Nat)"/>
    <property type="match status" value="1"/>
</dbReference>